<keyword evidence="1" id="KW-0812">Transmembrane</keyword>
<feature type="transmembrane region" description="Helical" evidence="1">
    <location>
        <begin position="12"/>
        <end position="33"/>
    </location>
</feature>
<dbReference type="EMBL" id="LAZR01021886">
    <property type="protein sequence ID" value="KKL83769.1"/>
    <property type="molecule type" value="Genomic_DNA"/>
</dbReference>
<organism evidence="2">
    <name type="scientific">marine sediment metagenome</name>
    <dbReference type="NCBI Taxonomy" id="412755"/>
    <lineage>
        <taxon>unclassified sequences</taxon>
        <taxon>metagenomes</taxon>
        <taxon>ecological metagenomes</taxon>
    </lineage>
</organism>
<feature type="transmembrane region" description="Helical" evidence="1">
    <location>
        <begin position="85"/>
        <end position="104"/>
    </location>
</feature>
<proteinExistence type="predicted"/>
<accession>A0A0F9FBT0</accession>
<keyword evidence="1" id="KW-1133">Transmembrane helix</keyword>
<name>A0A0F9FBT0_9ZZZZ</name>
<sequence>MFLQAFDIEKYMPFIIAAALLGVGVLLLKIGLAITKAESKTNMKWVAGSFFIQYGVTLFIGAPILLEMVLDPLWRTTNYIPKSNLMIIAPVVILVSFFVTVNLINMLHKPGIVRSVVITLIVLGPIIASDYIMFLKMGTLF</sequence>
<protein>
    <submittedName>
        <fullName evidence="2">Uncharacterized protein</fullName>
    </submittedName>
</protein>
<comment type="caution">
    <text evidence="2">The sequence shown here is derived from an EMBL/GenBank/DDBJ whole genome shotgun (WGS) entry which is preliminary data.</text>
</comment>
<feature type="transmembrane region" description="Helical" evidence="1">
    <location>
        <begin position="45"/>
        <end position="65"/>
    </location>
</feature>
<reference evidence="2" key="1">
    <citation type="journal article" date="2015" name="Nature">
        <title>Complex archaea that bridge the gap between prokaryotes and eukaryotes.</title>
        <authorList>
            <person name="Spang A."/>
            <person name="Saw J.H."/>
            <person name="Jorgensen S.L."/>
            <person name="Zaremba-Niedzwiedzka K."/>
            <person name="Martijn J."/>
            <person name="Lind A.E."/>
            <person name="van Eijk R."/>
            <person name="Schleper C."/>
            <person name="Guy L."/>
            <person name="Ettema T.J."/>
        </authorList>
    </citation>
    <scope>NUCLEOTIDE SEQUENCE</scope>
</reference>
<keyword evidence="1" id="KW-0472">Membrane</keyword>
<evidence type="ECO:0000313" key="2">
    <source>
        <dbReference type="EMBL" id="KKL83769.1"/>
    </source>
</evidence>
<feature type="transmembrane region" description="Helical" evidence="1">
    <location>
        <begin position="116"/>
        <end position="135"/>
    </location>
</feature>
<gene>
    <name evidence="2" type="ORF">LCGC14_1971410</name>
</gene>
<evidence type="ECO:0000256" key="1">
    <source>
        <dbReference type="SAM" id="Phobius"/>
    </source>
</evidence>
<dbReference type="AlphaFoldDB" id="A0A0F9FBT0"/>